<gene>
    <name evidence="3" type="ORF">GCM10022228_16540</name>
</gene>
<dbReference type="PANTHER" id="PTHR38038">
    <property type="entry name" value="PENICILLIN-BINDING PROTEIN ACTIVATOR LPOA"/>
    <property type="match status" value="1"/>
</dbReference>
<comment type="caution">
    <text evidence="3">The sequence shown here is derived from an EMBL/GenBank/DDBJ whole genome shotgun (WGS) entry which is preliminary data.</text>
</comment>
<keyword evidence="2" id="KW-0732">Signal</keyword>
<accession>A0ABP7LTZ1</accession>
<sequence>MKSVYRGLGATALTALLLAGCAVQQPSPDVVDRAPRRSAGQLLSEAEGQPPAAAARSRLQAARMLARQGRRDRAYAITEGVDESALSGDDRVRWAMLYSALGRALDHPGAVLRATQVLDDEPAMSSDQQSTLLERRRWARQAQDQPDFNALTIPALAGRKVERIAVFLPESGPLSGVADTLKEALRTQQKAHDGIRLHFFNTSQASLNELYQRADAMNAQIVIGPLSKERVSRLEQRTDVPLPTLALNYGENAHSQAKRLFQYGLSAEDEARQVAKRAREDGHQQVALMVPDNDWGQRVGSAFIDTFRRHNGRISQAVRYAPDGNPAYAVKQALGVRGERANLDNVDALFLLAVPKYARQVPPLLDYYYASDLPIYATSHLHEGLNQSRLNKDLDGIRFVDIPWQIPNAATGGEEALPFYASYRALRDEADASMFRLLAMGVDAFEAGIRLADIESLQQFQGATGQLYLTADGRIYRRLPWAQFQNGLPGAILSSGSANGE</sequence>
<organism evidence="3 4">
    <name type="scientific">Halomonas cibimaris</name>
    <dbReference type="NCBI Taxonomy" id="657012"/>
    <lineage>
        <taxon>Bacteria</taxon>
        <taxon>Pseudomonadati</taxon>
        <taxon>Pseudomonadota</taxon>
        <taxon>Gammaproteobacteria</taxon>
        <taxon>Oceanospirillales</taxon>
        <taxon>Halomonadaceae</taxon>
        <taxon>Halomonas</taxon>
    </lineage>
</organism>
<dbReference type="PROSITE" id="PS51257">
    <property type="entry name" value="PROKAR_LIPOPROTEIN"/>
    <property type="match status" value="1"/>
</dbReference>
<dbReference type="RefSeq" id="WP_344704229.1">
    <property type="nucleotide sequence ID" value="NZ_BAAAZT010000072.1"/>
</dbReference>
<feature type="signal peptide" evidence="2">
    <location>
        <begin position="1"/>
        <end position="24"/>
    </location>
</feature>
<protein>
    <recommendedName>
        <fullName evidence="5">LppC family lipoprotein</fullName>
    </recommendedName>
</protein>
<evidence type="ECO:0000256" key="1">
    <source>
        <dbReference type="ARBA" id="ARBA00023136"/>
    </source>
</evidence>
<dbReference type="Proteomes" id="UP001500133">
    <property type="component" value="Unassembled WGS sequence"/>
</dbReference>
<evidence type="ECO:0000313" key="4">
    <source>
        <dbReference type="Proteomes" id="UP001500133"/>
    </source>
</evidence>
<dbReference type="Pfam" id="PF04348">
    <property type="entry name" value="LppC"/>
    <property type="match status" value="1"/>
</dbReference>
<dbReference type="PANTHER" id="PTHR38038:SF1">
    <property type="entry name" value="PENICILLIN-BINDING PROTEIN ACTIVATOR LPOA"/>
    <property type="match status" value="1"/>
</dbReference>
<dbReference type="EMBL" id="BAAAZT010000072">
    <property type="protein sequence ID" value="GAA3906978.1"/>
    <property type="molecule type" value="Genomic_DNA"/>
</dbReference>
<proteinExistence type="predicted"/>
<name>A0ABP7LTZ1_9GAMM</name>
<dbReference type="InterPro" id="IPR007443">
    <property type="entry name" value="LpoA"/>
</dbReference>
<evidence type="ECO:0000313" key="3">
    <source>
        <dbReference type="EMBL" id="GAA3906978.1"/>
    </source>
</evidence>
<feature type="chain" id="PRO_5045788826" description="LppC family lipoprotein" evidence="2">
    <location>
        <begin position="25"/>
        <end position="501"/>
    </location>
</feature>
<dbReference type="Gene3D" id="3.40.50.2300">
    <property type="match status" value="2"/>
</dbReference>
<dbReference type="SUPFAM" id="SSF53822">
    <property type="entry name" value="Periplasmic binding protein-like I"/>
    <property type="match status" value="1"/>
</dbReference>
<dbReference type="CDD" id="cd06339">
    <property type="entry name" value="PBP1_YraM_LppC_lipoprotein-like"/>
    <property type="match status" value="1"/>
</dbReference>
<reference evidence="4" key="1">
    <citation type="journal article" date="2019" name="Int. J. Syst. Evol. Microbiol.">
        <title>The Global Catalogue of Microorganisms (GCM) 10K type strain sequencing project: providing services to taxonomists for standard genome sequencing and annotation.</title>
        <authorList>
            <consortium name="The Broad Institute Genomics Platform"/>
            <consortium name="The Broad Institute Genome Sequencing Center for Infectious Disease"/>
            <person name="Wu L."/>
            <person name="Ma J."/>
        </authorList>
    </citation>
    <scope>NUCLEOTIDE SEQUENCE [LARGE SCALE GENOMIC DNA]</scope>
    <source>
        <strain evidence="4">JCM 16914</strain>
    </source>
</reference>
<keyword evidence="4" id="KW-1185">Reference proteome</keyword>
<keyword evidence="1" id="KW-0472">Membrane</keyword>
<dbReference type="InterPro" id="IPR028082">
    <property type="entry name" value="Peripla_BP_I"/>
</dbReference>
<evidence type="ECO:0000256" key="2">
    <source>
        <dbReference type="SAM" id="SignalP"/>
    </source>
</evidence>
<evidence type="ECO:0008006" key="5">
    <source>
        <dbReference type="Google" id="ProtNLM"/>
    </source>
</evidence>